<dbReference type="Pfam" id="PF00480">
    <property type="entry name" value="ROK"/>
    <property type="match status" value="1"/>
</dbReference>
<keyword evidence="2" id="KW-0808">Transferase</keyword>
<dbReference type="InterPro" id="IPR000600">
    <property type="entry name" value="ROK"/>
</dbReference>
<evidence type="ECO:0000313" key="2">
    <source>
        <dbReference type="EMBL" id="PWJ21565.1"/>
    </source>
</evidence>
<proteinExistence type="inferred from homology"/>
<dbReference type="EMBL" id="QGDL01000019">
    <property type="protein sequence ID" value="PWJ21565.1"/>
    <property type="molecule type" value="Genomic_DNA"/>
</dbReference>
<comment type="caution">
    <text evidence="2">The sequence shown here is derived from an EMBL/GenBank/DDBJ whole genome shotgun (WGS) entry which is preliminary data.</text>
</comment>
<evidence type="ECO:0000313" key="3">
    <source>
        <dbReference type="Proteomes" id="UP000245845"/>
    </source>
</evidence>
<gene>
    <name evidence="2" type="ORF">A8806_11955</name>
</gene>
<dbReference type="SUPFAM" id="SSF53067">
    <property type="entry name" value="Actin-like ATPase domain"/>
    <property type="match status" value="1"/>
</dbReference>
<dbReference type="RefSeq" id="WP_109733603.1">
    <property type="nucleotide sequence ID" value="NZ_BAAACK010000002.1"/>
</dbReference>
<protein>
    <submittedName>
        <fullName evidence="2">Putative NBD/HSP70 family sugar kinase</fullName>
    </submittedName>
</protein>
<organism evidence="2 3">
    <name type="scientific">Faecalicatena orotica</name>
    <dbReference type="NCBI Taxonomy" id="1544"/>
    <lineage>
        <taxon>Bacteria</taxon>
        <taxon>Bacillati</taxon>
        <taxon>Bacillota</taxon>
        <taxon>Clostridia</taxon>
        <taxon>Lachnospirales</taxon>
        <taxon>Lachnospiraceae</taxon>
        <taxon>Faecalicatena</taxon>
    </lineage>
</organism>
<dbReference type="PANTHER" id="PTHR18964">
    <property type="entry name" value="ROK (REPRESSOR, ORF, KINASE) FAMILY"/>
    <property type="match status" value="1"/>
</dbReference>
<sequence>MNYLAIDVGGTFTKYAVISEDCQILEKDKSPTVTEPLKDFIESLVLIYEKYRDKVDGIALSMAGIIDSETGFMYTGGNLTCITNLNIVEVLEKRCGVHVTVENDAKCAALAEVWKGALMDCSDAVVVVCGTGIGGAVIHDRKVLNGIHNMTGEFSYVMTEAQPEYSLDHSLAGNTGIKSLLQSVSDHTGIPAEELDGEKVFSMANCGDERAIAGIREYVRRLAIQINNYQFILDPEKIVIGGGISVQPLFLQMIKEELKKINAVYPWDLPVADVSVCRFFNDANLIGAVYVHIKSKEQKIDIDKINELLELVKDRREGQYLMELLSTN</sequence>
<dbReference type="AlphaFoldDB" id="A0A2Y9BJZ8"/>
<dbReference type="PANTHER" id="PTHR18964:SF170">
    <property type="entry name" value="SUGAR KINASE"/>
    <property type="match status" value="1"/>
</dbReference>
<reference evidence="2 3" key="1">
    <citation type="submission" date="2018-05" db="EMBL/GenBank/DDBJ databases">
        <title>The Hungate 1000. A catalogue of reference genomes from the rumen microbiome.</title>
        <authorList>
            <person name="Kelly W."/>
        </authorList>
    </citation>
    <scope>NUCLEOTIDE SEQUENCE [LARGE SCALE GENOMIC DNA]</scope>
    <source>
        <strain evidence="2 3">NLAE-zl-C242</strain>
    </source>
</reference>
<name>A0A2Y9BJZ8_9FIRM</name>
<dbReference type="InterPro" id="IPR043129">
    <property type="entry name" value="ATPase_NBD"/>
</dbReference>
<dbReference type="CDD" id="cd24152">
    <property type="entry name" value="ASKHA_NBD_ROK-like"/>
    <property type="match status" value="1"/>
</dbReference>
<keyword evidence="3" id="KW-1185">Reference proteome</keyword>
<dbReference type="GO" id="GO:0016301">
    <property type="term" value="F:kinase activity"/>
    <property type="evidence" value="ECO:0007669"/>
    <property type="project" value="UniProtKB-KW"/>
</dbReference>
<dbReference type="Proteomes" id="UP000245845">
    <property type="component" value="Unassembled WGS sequence"/>
</dbReference>
<keyword evidence="2" id="KW-0418">Kinase</keyword>
<accession>A0A2Y9BJZ8</accession>
<dbReference type="OrthoDB" id="9795247at2"/>
<evidence type="ECO:0000256" key="1">
    <source>
        <dbReference type="ARBA" id="ARBA00006479"/>
    </source>
</evidence>
<comment type="similarity">
    <text evidence="1">Belongs to the ROK (NagC/XylR) family.</text>
</comment>
<dbReference type="Gene3D" id="3.30.420.40">
    <property type="match status" value="2"/>
</dbReference>